<dbReference type="STRING" id="1206085.SAMN05443575_2346"/>
<dbReference type="EMBL" id="FQVU01000003">
    <property type="protein sequence ID" value="SHG59782.1"/>
    <property type="molecule type" value="Genomic_DNA"/>
</dbReference>
<reference evidence="1 2" key="1">
    <citation type="submission" date="2016-11" db="EMBL/GenBank/DDBJ databases">
        <authorList>
            <person name="Jaros S."/>
            <person name="Januszkiewicz K."/>
            <person name="Wedrychowicz H."/>
        </authorList>
    </citation>
    <scope>NUCLEOTIDE SEQUENCE [LARGE SCALE GENOMIC DNA]</scope>
    <source>
        <strain evidence="1 2">DSM 45627</strain>
    </source>
</reference>
<organism evidence="1 2">
    <name type="scientific">Jatrophihabitans endophyticus</name>
    <dbReference type="NCBI Taxonomy" id="1206085"/>
    <lineage>
        <taxon>Bacteria</taxon>
        <taxon>Bacillati</taxon>
        <taxon>Actinomycetota</taxon>
        <taxon>Actinomycetes</taxon>
        <taxon>Jatrophihabitantales</taxon>
        <taxon>Jatrophihabitantaceae</taxon>
        <taxon>Jatrophihabitans</taxon>
    </lineage>
</organism>
<keyword evidence="2" id="KW-1185">Reference proteome</keyword>
<dbReference type="Gene3D" id="3.60.10.10">
    <property type="entry name" value="Endonuclease/exonuclease/phosphatase"/>
    <property type="match status" value="1"/>
</dbReference>
<name>A0A1M5L3W3_9ACTN</name>
<dbReference type="InterPro" id="IPR036691">
    <property type="entry name" value="Endo/exonu/phosph_ase_sf"/>
</dbReference>
<dbReference type="AlphaFoldDB" id="A0A1M5L3W3"/>
<evidence type="ECO:0000313" key="2">
    <source>
        <dbReference type="Proteomes" id="UP000186132"/>
    </source>
</evidence>
<accession>A0A1M5L3W3</accession>
<dbReference type="OrthoDB" id="3820230at2"/>
<proteinExistence type="predicted"/>
<sequence length="201" mass="20630">MPSLRLLRVDADALSGDRHALARLIAEARPDVACVHGAPSLLRWRSACAAIAREAGLVVVAGGRTAGGALLLSTLGVDVEVARELGFAPRRRFRGPRPPGAAIAAMRVGGRPFVVAAARLHGDPADRQRQGDELQQALAELGDGRPALVSVADPRPDRPASAALAAGRVPLPGGLLVDERIAVVDAAEVPGSGARADVTVP</sequence>
<evidence type="ECO:0000313" key="1">
    <source>
        <dbReference type="EMBL" id="SHG59782.1"/>
    </source>
</evidence>
<dbReference type="RefSeq" id="WP_073390374.1">
    <property type="nucleotide sequence ID" value="NZ_FQVU01000003.1"/>
</dbReference>
<protein>
    <submittedName>
        <fullName evidence="1">Uncharacterized protein</fullName>
    </submittedName>
</protein>
<dbReference type="Proteomes" id="UP000186132">
    <property type="component" value="Unassembled WGS sequence"/>
</dbReference>
<gene>
    <name evidence="1" type="ORF">SAMN05443575_2346</name>
</gene>